<keyword evidence="2" id="KW-0812">Transmembrane</keyword>
<proteinExistence type="predicted"/>
<reference evidence="4" key="1">
    <citation type="journal article" date="2015" name="Nat. Genet.">
        <title>The genome and transcriptome of the zoonotic hookworm Ancylostoma ceylanicum identify infection-specific gene families.</title>
        <authorList>
            <person name="Schwarz E.M."/>
            <person name="Hu Y."/>
            <person name="Antoshechkin I."/>
            <person name="Miller M.M."/>
            <person name="Sternberg P.W."/>
            <person name="Aroian R.V."/>
        </authorList>
    </citation>
    <scope>NUCLEOTIDE SEQUENCE</scope>
    <source>
        <strain evidence="4">HY135</strain>
    </source>
</reference>
<sequence>MNQNEPATQESLLIHFIHVAIVTIAGEVWGYPNRYRTIVWVNAYQLGLECDVEPPPLRVNKVDKSTSTQVDSEVDRRDVASGSDEILSINFCATSPAEKEEEPTASSPPPTPLAPEQTKPACRHEYEKSNIYSHSPLYDRK</sequence>
<keyword evidence="4" id="KW-1185">Reference proteome</keyword>
<dbReference type="EMBL" id="JARK01000012">
    <property type="protein sequence ID" value="EYC45968.1"/>
    <property type="molecule type" value="Genomic_DNA"/>
</dbReference>
<evidence type="ECO:0000313" key="3">
    <source>
        <dbReference type="EMBL" id="EYC45968.1"/>
    </source>
</evidence>
<dbReference type="AlphaFoldDB" id="A0A016X3Z6"/>
<evidence type="ECO:0000313" key="4">
    <source>
        <dbReference type="Proteomes" id="UP000024635"/>
    </source>
</evidence>
<keyword evidence="2" id="KW-0472">Membrane</keyword>
<organism evidence="3 4">
    <name type="scientific">Ancylostoma ceylanicum</name>
    <dbReference type="NCBI Taxonomy" id="53326"/>
    <lineage>
        <taxon>Eukaryota</taxon>
        <taxon>Metazoa</taxon>
        <taxon>Ecdysozoa</taxon>
        <taxon>Nematoda</taxon>
        <taxon>Chromadorea</taxon>
        <taxon>Rhabditida</taxon>
        <taxon>Rhabditina</taxon>
        <taxon>Rhabditomorpha</taxon>
        <taxon>Strongyloidea</taxon>
        <taxon>Ancylostomatidae</taxon>
        <taxon>Ancylostomatinae</taxon>
        <taxon>Ancylostoma</taxon>
    </lineage>
</organism>
<gene>
    <name evidence="3" type="primary">Acey_s0412.g978</name>
    <name evidence="3" type="ORF">Y032_0412g978</name>
</gene>
<comment type="caution">
    <text evidence="3">The sequence shown here is derived from an EMBL/GenBank/DDBJ whole genome shotgun (WGS) entry which is preliminary data.</text>
</comment>
<accession>A0A016X3Z6</accession>
<protein>
    <submittedName>
        <fullName evidence="3">Uncharacterized protein</fullName>
    </submittedName>
</protein>
<name>A0A016X3Z6_9BILA</name>
<evidence type="ECO:0000256" key="1">
    <source>
        <dbReference type="SAM" id="MobiDB-lite"/>
    </source>
</evidence>
<keyword evidence="2" id="KW-1133">Transmembrane helix</keyword>
<evidence type="ECO:0000256" key="2">
    <source>
        <dbReference type="SAM" id="Phobius"/>
    </source>
</evidence>
<feature type="region of interest" description="Disordered" evidence="1">
    <location>
        <begin position="61"/>
        <end position="141"/>
    </location>
</feature>
<dbReference type="Proteomes" id="UP000024635">
    <property type="component" value="Unassembled WGS sequence"/>
</dbReference>
<feature type="transmembrane region" description="Helical" evidence="2">
    <location>
        <begin position="12"/>
        <end position="31"/>
    </location>
</feature>